<dbReference type="EMBL" id="LR134492">
    <property type="protein sequence ID" value="VEI65512.1"/>
    <property type="molecule type" value="Genomic_DNA"/>
</dbReference>
<evidence type="ECO:0000313" key="2">
    <source>
        <dbReference type="Proteomes" id="UP000270487"/>
    </source>
</evidence>
<dbReference type="InterPro" id="IPR021658">
    <property type="entry name" value="DUF3251"/>
</dbReference>
<dbReference type="KEGG" id="sfw:WN53_14175"/>
<sequence length="180" mass="19562">MTIRYRQVCLLTAMILLAGCAQNREVPKLTNQVVELKQVLGELTEQATALERQNRLNQSSTSGVYLLPAANNAAKLQSSVGELSLSLNYVKSEANGSQAILYVRTLSGQYLPGFTATLEWGQLDAATGMPLTAQAQSQQIQSASSLLPKTEQIFELRLSGVTPSQLGYIRVHSVEPIAQR</sequence>
<keyword evidence="1" id="KW-0449">Lipoprotein</keyword>
<evidence type="ECO:0000313" key="1">
    <source>
        <dbReference type="EMBL" id="VEI65512.1"/>
    </source>
</evidence>
<reference evidence="1 2" key="1">
    <citation type="submission" date="2018-12" db="EMBL/GenBank/DDBJ databases">
        <authorList>
            <consortium name="Pathogen Informatics"/>
        </authorList>
    </citation>
    <scope>NUCLEOTIDE SEQUENCE [LARGE SCALE GENOMIC DNA]</scope>
    <source>
        <strain evidence="1 2">NCTC13193</strain>
    </source>
</reference>
<dbReference type="Pfam" id="PF11622">
    <property type="entry name" value="DUF3251"/>
    <property type="match status" value="1"/>
</dbReference>
<accession>A0A0F7HHU3</accession>
<organism evidence="1 2">
    <name type="scientific">Serratia fonticola</name>
    <dbReference type="NCBI Taxonomy" id="47917"/>
    <lineage>
        <taxon>Bacteria</taxon>
        <taxon>Pseudomonadati</taxon>
        <taxon>Pseudomonadota</taxon>
        <taxon>Gammaproteobacteria</taxon>
        <taxon>Enterobacterales</taxon>
        <taxon>Yersiniaceae</taxon>
        <taxon>Serratia</taxon>
    </lineage>
</organism>
<dbReference type="GeneID" id="30321318"/>
<name>A0A0F7HHU3_SERFO</name>
<dbReference type="NCBIfam" id="NF008575">
    <property type="entry name" value="PRK11530.1"/>
    <property type="match status" value="1"/>
</dbReference>
<dbReference type="Proteomes" id="UP000270487">
    <property type="component" value="Chromosome"/>
</dbReference>
<dbReference type="InterPro" id="IPR037125">
    <property type="entry name" value="YajI-like_sf"/>
</dbReference>
<dbReference type="Gene3D" id="2.60.40.1620">
    <property type="entry name" value="Lipoprotein YajI-like"/>
    <property type="match status" value="1"/>
</dbReference>
<dbReference type="AlphaFoldDB" id="A0A0F7HHU3"/>
<proteinExistence type="predicted"/>
<dbReference type="RefSeq" id="WP_024483926.1">
    <property type="nucleotide sequence ID" value="NZ_CAMISF010000001.1"/>
</dbReference>
<dbReference type="PROSITE" id="PS51257">
    <property type="entry name" value="PROKAR_LIPOPROTEIN"/>
    <property type="match status" value="1"/>
</dbReference>
<dbReference type="STRING" id="47917.AV650_09720"/>
<protein>
    <submittedName>
        <fullName evidence="1">Uncharacterized lipoprotein yajI</fullName>
    </submittedName>
</protein>
<gene>
    <name evidence="1" type="primary">yajI</name>
    <name evidence="1" type="ORF">NCTC13193_01324</name>
</gene>